<keyword evidence="2" id="KW-1185">Reference proteome</keyword>
<dbReference type="EMBL" id="RQFD01000003">
    <property type="protein sequence ID" value="TGK52907.1"/>
    <property type="molecule type" value="Genomic_DNA"/>
</dbReference>
<evidence type="ECO:0000313" key="2">
    <source>
        <dbReference type="Proteomes" id="UP000297617"/>
    </source>
</evidence>
<protein>
    <recommendedName>
        <fullName evidence="3">Lipoprotein</fullName>
    </recommendedName>
</protein>
<evidence type="ECO:0008006" key="3">
    <source>
        <dbReference type="Google" id="ProtNLM"/>
    </source>
</evidence>
<organism evidence="1 2">
    <name type="scientific">Leptospira bouyouniensis</name>
    <dbReference type="NCBI Taxonomy" id="2484911"/>
    <lineage>
        <taxon>Bacteria</taxon>
        <taxon>Pseudomonadati</taxon>
        <taxon>Spirochaetota</taxon>
        <taxon>Spirochaetia</taxon>
        <taxon>Leptospirales</taxon>
        <taxon>Leptospiraceae</taxon>
        <taxon>Leptospira</taxon>
    </lineage>
</organism>
<evidence type="ECO:0000313" key="1">
    <source>
        <dbReference type="EMBL" id="TGK52907.1"/>
    </source>
</evidence>
<name>A0ABY2LBP7_9LEPT</name>
<sequence length="117" mass="13464">MKNKIGIYLCHLLLFVQCSSKNESYLLTVAYIQKEKNNNLAVRTLQEKVIGKSCRISLFSGYPNYNEAINDALKDHQNVNGLAEVDVSEQWIYWDSTVTIFFPRHCLFVKGYPAVIE</sequence>
<dbReference type="Proteomes" id="UP000297617">
    <property type="component" value="Unassembled WGS sequence"/>
</dbReference>
<comment type="caution">
    <text evidence="1">The sequence shown here is derived from an EMBL/GenBank/DDBJ whole genome shotgun (WGS) entry which is preliminary data.</text>
</comment>
<proteinExistence type="predicted"/>
<dbReference type="RefSeq" id="WP_135753303.1">
    <property type="nucleotide sequence ID" value="NZ_RQFD01000003.1"/>
</dbReference>
<reference evidence="2" key="1">
    <citation type="journal article" date="2019" name="PLoS Negl. Trop. Dis.">
        <title>Revisiting the worldwide diversity of Leptospira species in the environment.</title>
        <authorList>
            <person name="Vincent A.T."/>
            <person name="Schiettekatte O."/>
            <person name="Bourhy P."/>
            <person name="Veyrier F.J."/>
            <person name="Picardeau M."/>
        </authorList>
    </citation>
    <scope>NUCLEOTIDE SEQUENCE [LARGE SCALE GENOMIC DNA]</scope>
    <source>
        <strain evidence="2">201800295</strain>
    </source>
</reference>
<accession>A0ABY2LBP7</accession>
<gene>
    <name evidence="1" type="ORF">EHQ10_03955</name>
</gene>